<dbReference type="AlphaFoldDB" id="A0A9P7EX78"/>
<dbReference type="Pfam" id="PF18758">
    <property type="entry name" value="KDZ"/>
    <property type="match status" value="1"/>
</dbReference>
<dbReference type="PANTHER" id="PTHR33096">
    <property type="entry name" value="CXC2 DOMAIN-CONTAINING PROTEIN"/>
    <property type="match status" value="1"/>
</dbReference>
<comment type="caution">
    <text evidence="2">The sequence shown here is derived from an EMBL/GenBank/DDBJ whole genome shotgun (WGS) entry which is preliminary data.</text>
</comment>
<feature type="compositionally biased region" description="Polar residues" evidence="1">
    <location>
        <begin position="219"/>
        <end position="233"/>
    </location>
</feature>
<reference evidence="2" key="1">
    <citation type="journal article" date="2020" name="New Phytol.">
        <title>Comparative genomics reveals dynamic genome evolution in host specialist ectomycorrhizal fungi.</title>
        <authorList>
            <person name="Lofgren L.A."/>
            <person name="Nguyen N.H."/>
            <person name="Vilgalys R."/>
            <person name="Ruytinx J."/>
            <person name="Liao H.L."/>
            <person name="Branco S."/>
            <person name="Kuo A."/>
            <person name="LaButti K."/>
            <person name="Lipzen A."/>
            <person name="Andreopoulos W."/>
            <person name="Pangilinan J."/>
            <person name="Riley R."/>
            <person name="Hundley H."/>
            <person name="Na H."/>
            <person name="Barry K."/>
            <person name="Grigoriev I.V."/>
            <person name="Stajich J.E."/>
            <person name="Kennedy P.G."/>
        </authorList>
    </citation>
    <scope>NUCLEOTIDE SEQUENCE</scope>
    <source>
        <strain evidence="2">FC423</strain>
    </source>
</reference>
<dbReference type="PANTHER" id="PTHR33096:SF1">
    <property type="entry name" value="CXC1-LIKE CYSTEINE CLUSTER ASSOCIATED WITH KDZ TRANSPOSASES DOMAIN-CONTAINING PROTEIN"/>
    <property type="match status" value="1"/>
</dbReference>
<keyword evidence="3" id="KW-1185">Reference proteome</keyword>
<evidence type="ECO:0000313" key="3">
    <source>
        <dbReference type="Proteomes" id="UP000823399"/>
    </source>
</evidence>
<evidence type="ECO:0000256" key="1">
    <source>
        <dbReference type="SAM" id="MobiDB-lite"/>
    </source>
</evidence>
<dbReference type="EMBL" id="JABBWM010000083">
    <property type="protein sequence ID" value="KAG2093707.1"/>
    <property type="molecule type" value="Genomic_DNA"/>
</dbReference>
<dbReference type="GeneID" id="64702250"/>
<evidence type="ECO:0000313" key="2">
    <source>
        <dbReference type="EMBL" id="KAG2093707.1"/>
    </source>
</evidence>
<name>A0A9P7EX78_9AGAM</name>
<dbReference type="InterPro" id="IPR040521">
    <property type="entry name" value="KDZ"/>
</dbReference>
<evidence type="ECO:0008006" key="4">
    <source>
        <dbReference type="Google" id="ProtNLM"/>
    </source>
</evidence>
<dbReference type="Proteomes" id="UP000823399">
    <property type="component" value="Unassembled WGS sequence"/>
</dbReference>
<proteinExistence type="predicted"/>
<protein>
    <recommendedName>
        <fullName evidence="4">CxC1-like cysteine cluster associated with KDZ transposases domain-containing protein</fullName>
    </recommendedName>
</protein>
<accession>A0A9P7EX78</accession>
<sequence>MQHEAVDSTNTGIIDTMDAMNSDFQWETVPDDLRDNETFMLAVQDIVGSHAYIRSAPTIETPAEALILNGYLGATPHSPTIAISLSTLELYRRLCLRKPSLSVEAFTKVLCDLYHWPYHRRYCTALASAFDVYLAIHRNIDAQVSKTLGRDSENWQVLNACPPCTYEVRNARHLFDGNNSLSRMAPLGGHQIGDTRLFKSDYYLEPDYIDTFASQSNMLPSNDANIDPTSQTHTGEDPGPLNTSLATSACTDNWKAAAADVKKKSWGIFEETGIFASTCRHGLILWIGDMVRSGELFKYPLTIVSKALETLGSRLLIGYDVGCKLAITIASSSLAQRFNDAEYCMCVDAFHGYTHSYLCQDKNHPNVIKGMGIEDLAMMECIFSSSNQLAAVTCYASAYNRCVSIDSFFKQWDEDKYLNLGNMLYQNYVQACQIIKEQGSAIREAKISLSISDDDLKTWSTEQSQYLATSGQEAEWDVHAVAYVELLQKLREARATSETASAMFLNATPMNYEFIIPTSTSSSYSMGITRRWEPADHEYLETLKYMLQREYHRTLDNLQRLVVLRLFELHKLNISQMGYRMRTHIAKSLQTRCKAIQTAVKSYNTAALALEPPVPMLDWSKFALLCWAEPASLRIDCRLHTAIIDEEAHFTRVILEANNASDPLCEALKEFCRRRQHINAHILACLQDLYSLPGFAGLTTPDNALVISEHQRLEEDDAIAGEVGGLLNYISELQ</sequence>
<organism evidence="2 3">
    <name type="scientific">Suillus discolor</name>
    <dbReference type="NCBI Taxonomy" id="1912936"/>
    <lineage>
        <taxon>Eukaryota</taxon>
        <taxon>Fungi</taxon>
        <taxon>Dikarya</taxon>
        <taxon>Basidiomycota</taxon>
        <taxon>Agaricomycotina</taxon>
        <taxon>Agaricomycetes</taxon>
        <taxon>Agaricomycetidae</taxon>
        <taxon>Boletales</taxon>
        <taxon>Suillineae</taxon>
        <taxon>Suillaceae</taxon>
        <taxon>Suillus</taxon>
    </lineage>
</organism>
<gene>
    <name evidence="2" type="ORF">F5147DRAFT_747877</name>
</gene>
<feature type="region of interest" description="Disordered" evidence="1">
    <location>
        <begin position="219"/>
        <end position="240"/>
    </location>
</feature>
<dbReference type="OrthoDB" id="2505969at2759"/>
<dbReference type="RefSeq" id="XP_041287265.1">
    <property type="nucleotide sequence ID" value="XM_041439991.1"/>
</dbReference>